<feature type="compositionally biased region" description="Basic residues" evidence="3">
    <location>
        <begin position="167"/>
        <end position="181"/>
    </location>
</feature>
<dbReference type="Proteomes" id="UP000094527">
    <property type="component" value="Unassembled WGS sequence"/>
</dbReference>
<feature type="region of interest" description="Disordered" evidence="3">
    <location>
        <begin position="153"/>
        <end position="196"/>
    </location>
</feature>
<dbReference type="GO" id="GO:0000030">
    <property type="term" value="F:mannosyltransferase activity"/>
    <property type="evidence" value="ECO:0007669"/>
    <property type="project" value="TreeGrafter"/>
</dbReference>
<reference evidence="5 6" key="1">
    <citation type="journal article" date="2016" name="Genome Biol. Evol.">
        <title>Gene Family Evolution Reflects Adaptation to Soil Environmental Stressors in the Genome of the Collembolan Orchesella cincta.</title>
        <authorList>
            <person name="Faddeeva-Vakhrusheva A."/>
            <person name="Derks M.F."/>
            <person name="Anvar S.Y."/>
            <person name="Agamennone V."/>
            <person name="Suring W."/>
            <person name="Smit S."/>
            <person name="van Straalen N.M."/>
            <person name="Roelofs D."/>
        </authorList>
    </citation>
    <scope>NUCLEOTIDE SEQUENCE [LARGE SCALE GENOMIC DNA]</scope>
    <source>
        <tissue evidence="5">Mixed pool</tissue>
    </source>
</reference>
<keyword evidence="1" id="KW-0677">Repeat</keyword>
<evidence type="ECO:0000313" key="6">
    <source>
        <dbReference type="Proteomes" id="UP000094527"/>
    </source>
</evidence>
<evidence type="ECO:0000313" key="5">
    <source>
        <dbReference type="EMBL" id="ODM99633.1"/>
    </source>
</evidence>
<feature type="transmembrane region" description="Helical" evidence="4">
    <location>
        <begin position="15"/>
        <end position="35"/>
    </location>
</feature>
<dbReference type="GO" id="GO:0035269">
    <property type="term" value="P:protein O-linked glycosylation via mannose"/>
    <property type="evidence" value="ECO:0007669"/>
    <property type="project" value="TreeGrafter"/>
</dbReference>
<dbReference type="OMA" id="CVRRINY"/>
<dbReference type="PANTHER" id="PTHR44227:SF3">
    <property type="entry name" value="PROTEIN O-MANNOSYL-TRANSFERASE TMTC4"/>
    <property type="match status" value="1"/>
</dbReference>
<dbReference type="PANTHER" id="PTHR44227">
    <property type="match status" value="1"/>
</dbReference>
<keyword evidence="6" id="KW-1185">Reference proteome</keyword>
<organism evidence="5 6">
    <name type="scientific">Orchesella cincta</name>
    <name type="common">Springtail</name>
    <name type="synonym">Podura cincta</name>
    <dbReference type="NCBI Taxonomy" id="48709"/>
    <lineage>
        <taxon>Eukaryota</taxon>
        <taxon>Metazoa</taxon>
        <taxon>Ecdysozoa</taxon>
        <taxon>Arthropoda</taxon>
        <taxon>Hexapoda</taxon>
        <taxon>Collembola</taxon>
        <taxon>Entomobryomorpha</taxon>
        <taxon>Entomobryoidea</taxon>
        <taxon>Orchesellidae</taxon>
        <taxon>Orchesellinae</taxon>
        <taxon>Orchesella</taxon>
    </lineage>
</organism>
<gene>
    <name evidence="5" type="ORF">Ocin01_07045</name>
</gene>
<evidence type="ECO:0000256" key="3">
    <source>
        <dbReference type="SAM" id="MobiDB-lite"/>
    </source>
</evidence>
<evidence type="ECO:0000256" key="4">
    <source>
        <dbReference type="SAM" id="Phobius"/>
    </source>
</evidence>
<name>A0A1D2N2X5_ORCCI</name>
<feature type="region of interest" description="Disordered" evidence="3">
    <location>
        <begin position="108"/>
        <end position="127"/>
    </location>
</feature>
<dbReference type="STRING" id="48709.A0A1D2N2X5"/>
<feature type="transmembrane region" description="Helical" evidence="4">
    <location>
        <begin position="276"/>
        <end position="294"/>
    </location>
</feature>
<dbReference type="AlphaFoldDB" id="A0A1D2N2X5"/>
<evidence type="ECO:0000256" key="1">
    <source>
        <dbReference type="ARBA" id="ARBA00022737"/>
    </source>
</evidence>
<sequence>MCVLNYLMGDGLSPLIFHGTNVLIHGLVSLLSLYLCRVALKMRLASSLIASAMFALHPIHTEAIAGITGRSDALACLLMLISFLLYHKSLTASHQQCYEECHNQYDDGNAKRKEQSGGKDRSSKDDADGCVKRACRVSGNNVKGGDQEFSCDYDTGNSNSSSQGRKQERKKSSLRHYHHDHQRGEKDGGGMNSLTHNCGSGDESNSSCSGGDDEHHVVGCSSDTSGGSCDSGVVCDDGGCSQATMKKMRYFFVFCPWFIASGLVGCSAMLAKETGVTILGINLVYDLYTHLHLLRLKR</sequence>
<keyword evidence="4" id="KW-1133">Transmembrane helix</keyword>
<keyword evidence="2" id="KW-0802">TPR repeat</keyword>
<proteinExistence type="predicted"/>
<accession>A0A1D2N2X5</accession>
<keyword evidence="4" id="KW-0472">Membrane</keyword>
<feature type="transmembrane region" description="Helical" evidence="4">
    <location>
        <begin position="250"/>
        <end position="270"/>
    </location>
</feature>
<dbReference type="EMBL" id="LJIJ01000267">
    <property type="protein sequence ID" value="ODM99633.1"/>
    <property type="molecule type" value="Genomic_DNA"/>
</dbReference>
<protein>
    <submittedName>
        <fullName evidence="5">Transmembrane and TPR repeat-containing protein 3</fullName>
    </submittedName>
</protein>
<dbReference type="InterPro" id="IPR052346">
    <property type="entry name" value="O-mannosyl-transferase_TMTC"/>
</dbReference>
<comment type="caution">
    <text evidence="5">The sequence shown here is derived from an EMBL/GenBank/DDBJ whole genome shotgun (WGS) entry which is preliminary data.</text>
</comment>
<dbReference type="GO" id="GO:0005783">
    <property type="term" value="C:endoplasmic reticulum"/>
    <property type="evidence" value="ECO:0007669"/>
    <property type="project" value="TreeGrafter"/>
</dbReference>
<evidence type="ECO:0000256" key="2">
    <source>
        <dbReference type="ARBA" id="ARBA00022803"/>
    </source>
</evidence>
<feature type="compositionally biased region" description="Polar residues" evidence="3">
    <location>
        <begin position="155"/>
        <end position="164"/>
    </location>
</feature>
<dbReference type="OrthoDB" id="1658288at2759"/>
<keyword evidence="4 5" id="KW-0812">Transmembrane</keyword>
<dbReference type="GO" id="GO:0030968">
    <property type="term" value="P:endoplasmic reticulum unfolded protein response"/>
    <property type="evidence" value="ECO:0007669"/>
    <property type="project" value="TreeGrafter"/>
</dbReference>